<evidence type="ECO:0000313" key="2">
    <source>
        <dbReference type="Proteomes" id="UP000659344"/>
    </source>
</evidence>
<evidence type="ECO:0000313" key="1">
    <source>
        <dbReference type="EMBL" id="GGH35293.1"/>
    </source>
</evidence>
<accession>A0ABQ1YSS9</accession>
<dbReference type="RefSeq" id="WP_188541777.1">
    <property type="nucleotide sequence ID" value="NZ_BMFT01000003.1"/>
</dbReference>
<sequence length="80" mass="8889">MELKDHVKLVDLIQKAKLCSGDVYYKSGEGDVLNLKSLLTQLLLQSIVDTDSSILAGGQIVCFNDDEAIHFSEYVKDTKK</sequence>
<reference evidence="2" key="1">
    <citation type="journal article" date="2019" name="Int. J. Syst. Evol. Microbiol.">
        <title>The Global Catalogue of Microorganisms (GCM) 10K type strain sequencing project: providing services to taxonomists for standard genome sequencing and annotation.</title>
        <authorList>
            <consortium name="The Broad Institute Genomics Platform"/>
            <consortium name="The Broad Institute Genome Sequencing Center for Infectious Disease"/>
            <person name="Wu L."/>
            <person name="Ma J."/>
        </authorList>
    </citation>
    <scope>NUCLEOTIDE SEQUENCE [LARGE SCALE GENOMIC DNA]</scope>
    <source>
        <strain evidence="2">CGMCC 1.12769</strain>
    </source>
</reference>
<protein>
    <submittedName>
        <fullName evidence="1">Uncharacterized protein</fullName>
    </submittedName>
</protein>
<gene>
    <name evidence="1" type="ORF">GCM10008013_41530</name>
</gene>
<dbReference type="Proteomes" id="UP000659344">
    <property type="component" value="Unassembled WGS sequence"/>
</dbReference>
<dbReference type="EMBL" id="BMFT01000003">
    <property type="protein sequence ID" value="GGH35293.1"/>
    <property type="molecule type" value="Genomic_DNA"/>
</dbReference>
<keyword evidence="2" id="KW-1185">Reference proteome</keyword>
<organism evidence="1 2">
    <name type="scientific">Paenibacillus segetis</name>
    <dbReference type="NCBI Taxonomy" id="1325360"/>
    <lineage>
        <taxon>Bacteria</taxon>
        <taxon>Bacillati</taxon>
        <taxon>Bacillota</taxon>
        <taxon>Bacilli</taxon>
        <taxon>Bacillales</taxon>
        <taxon>Paenibacillaceae</taxon>
        <taxon>Paenibacillus</taxon>
    </lineage>
</organism>
<proteinExistence type="predicted"/>
<comment type="caution">
    <text evidence="1">The sequence shown here is derived from an EMBL/GenBank/DDBJ whole genome shotgun (WGS) entry which is preliminary data.</text>
</comment>
<name>A0ABQ1YSS9_9BACL</name>